<feature type="transmembrane region" description="Helical" evidence="1">
    <location>
        <begin position="12"/>
        <end position="32"/>
    </location>
</feature>
<accession>A0A518JRJ1</accession>
<name>A0A518JRJ1_9BACT</name>
<keyword evidence="1" id="KW-0812">Transmembrane</keyword>
<keyword evidence="3" id="KW-1185">Reference proteome</keyword>
<reference evidence="2 3" key="1">
    <citation type="submission" date="2019-02" db="EMBL/GenBank/DDBJ databases">
        <title>Deep-cultivation of Planctomycetes and their phenomic and genomic characterization uncovers novel biology.</title>
        <authorList>
            <person name="Wiegand S."/>
            <person name="Jogler M."/>
            <person name="Boedeker C."/>
            <person name="Pinto D."/>
            <person name="Vollmers J."/>
            <person name="Rivas-Marin E."/>
            <person name="Kohn T."/>
            <person name="Peeters S.H."/>
            <person name="Heuer A."/>
            <person name="Rast P."/>
            <person name="Oberbeckmann S."/>
            <person name="Bunk B."/>
            <person name="Jeske O."/>
            <person name="Meyerdierks A."/>
            <person name="Storesund J.E."/>
            <person name="Kallscheuer N."/>
            <person name="Luecker S."/>
            <person name="Lage O.M."/>
            <person name="Pohl T."/>
            <person name="Merkel B.J."/>
            <person name="Hornburger P."/>
            <person name="Mueller R.-W."/>
            <person name="Bruemmer F."/>
            <person name="Labrenz M."/>
            <person name="Spormann A.M."/>
            <person name="Op den Camp H."/>
            <person name="Overmann J."/>
            <person name="Amann R."/>
            <person name="Jetten M.S.M."/>
            <person name="Mascher T."/>
            <person name="Medema M.H."/>
            <person name="Devos D.P."/>
            <person name="Kaster A.-K."/>
            <person name="Ovreas L."/>
            <person name="Rohde M."/>
            <person name="Galperin M.Y."/>
            <person name="Jogler C."/>
        </authorList>
    </citation>
    <scope>NUCLEOTIDE SEQUENCE [LARGE SCALE GENOMIC DNA]</scope>
    <source>
        <strain evidence="2 3">Poly24</strain>
    </source>
</reference>
<evidence type="ECO:0000313" key="2">
    <source>
        <dbReference type="EMBL" id="QDV68164.1"/>
    </source>
</evidence>
<keyword evidence="1" id="KW-1133">Transmembrane helix</keyword>
<keyword evidence="1" id="KW-0472">Membrane</keyword>
<proteinExistence type="predicted"/>
<dbReference type="EMBL" id="CP036348">
    <property type="protein sequence ID" value="QDV68164.1"/>
    <property type="molecule type" value="Genomic_DNA"/>
</dbReference>
<protein>
    <submittedName>
        <fullName evidence="2">Uncharacterized protein</fullName>
    </submittedName>
</protein>
<dbReference type="Proteomes" id="UP000315082">
    <property type="component" value="Chromosome"/>
</dbReference>
<evidence type="ECO:0000256" key="1">
    <source>
        <dbReference type="SAM" id="Phobius"/>
    </source>
</evidence>
<dbReference type="KEGG" id="rcf:Poly24_18720"/>
<gene>
    <name evidence="2" type="ORF">Poly24_18720</name>
</gene>
<sequence>MNTMDRRSSFPFELGYLMLASLPLIGVIAILGGDHLRQRSAAAALQQRTEDALRAGIPIDNDSMSEVFARTTSNANTAAWQELQSAAIAIQNDRPLRDEPSESTPEISPEEIERMQRAAPVIEAIDRLTRDPRPIWQSIVFNGFQTPLESLQDSRILSQLLHDEFRVAMAQQEPQRALDALRLTQAVALSLREEFCIVTDLVNIAHRKQHQAMVHESLAAGFWTAPESLDAIANQVAWDDDPQQRWEDALRGERAFVMQALNTQNEDSVDMQLTPTLKAFPFGIAPTQRQACRTLYNRLIALTGAGTAAHSSSAQAVWTTALMGSNRGVAWSAIPFANTGPVLKTFSPAAHQFANALAREQQERHWTLFGVAIKRFQLQKGRWPLGLDELSGLEMLKSAGIDFNSEPMGYEVAADGDVAYLWITPPDSIEHSKTRPVESDQQPGVIKNYTLEVR</sequence>
<dbReference type="OrthoDB" id="246496at2"/>
<organism evidence="2 3">
    <name type="scientific">Rosistilla carotiformis</name>
    <dbReference type="NCBI Taxonomy" id="2528017"/>
    <lineage>
        <taxon>Bacteria</taxon>
        <taxon>Pseudomonadati</taxon>
        <taxon>Planctomycetota</taxon>
        <taxon>Planctomycetia</taxon>
        <taxon>Pirellulales</taxon>
        <taxon>Pirellulaceae</taxon>
        <taxon>Rosistilla</taxon>
    </lineage>
</organism>
<evidence type="ECO:0000313" key="3">
    <source>
        <dbReference type="Proteomes" id="UP000315082"/>
    </source>
</evidence>
<dbReference type="AlphaFoldDB" id="A0A518JRJ1"/>